<comment type="similarity">
    <text evidence="1">Belongs to the thioesterase PaaI family.</text>
</comment>
<organism evidence="4 5">
    <name type="scientific">Bacillus thermozeamaize</name>
    <dbReference type="NCBI Taxonomy" id="230954"/>
    <lineage>
        <taxon>Bacteria</taxon>
        <taxon>Bacillati</taxon>
        <taxon>Bacillota</taxon>
        <taxon>Bacilli</taxon>
        <taxon>Bacillales</taxon>
        <taxon>Bacillaceae</taxon>
        <taxon>Bacillus</taxon>
    </lineage>
</organism>
<proteinExistence type="inferred from homology"/>
<evidence type="ECO:0000313" key="5">
    <source>
        <dbReference type="Proteomes" id="UP000196475"/>
    </source>
</evidence>
<reference evidence="5" key="1">
    <citation type="submission" date="2016-06" db="EMBL/GenBank/DDBJ databases">
        <authorList>
            <person name="Nascimento L."/>
            <person name="Pereira R.V."/>
            <person name="Martins L.F."/>
            <person name="Quaggio R.B."/>
            <person name="Silva A.M."/>
            <person name="Setubal J.C."/>
        </authorList>
    </citation>
    <scope>NUCLEOTIDE SEQUENCE [LARGE SCALE GENOMIC DNA]</scope>
</reference>
<dbReference type="GO" id="GO:0005829">
    <property type="term" value="C:cytosol"/>
    <property type="evidence" value="ECO:0007669"/>
    <property type="project" value="TreeGrafter"/>
</dbReference>
<dbReference type="AlphaFoldDB" id="A0A1Y3PPR3"/>
<dbReference type="InterPro" id="IPR003736">
    <property type="entry name" value="PAAI_dom"/>
</dbReference>
<dbReference type="InterPro" id="IPR006683">
    <property type="entry name" value="Thioestr_dom"/>
</dbReference>
<evidence type="ECO:0000259" key="3">
    <source>
        <dbReference type="Pfam" id="PF03061"/>
    </source>
</evidence>
<dbReference type="SUPFAM" id="SSF54637">
    <property type="entry name" value="Thioesterase/thiol ester dehydrase-isomerase"/>
    <property type="match status" value="1"/>
</dbReference>
<name>A0A1Y3PPR3_9BACI</name>
<evidence type="ECO:0000256" key="1">
    <source>
        <dbReference type="ARBA" id="ARBA00008324"/>
    </source>
</evidence>
<sequence length="172" mass="19407">MDIQTAKAQREQLKEWIERFSDQQLESLYYYAEILDKAFSGRRGPEGKVIAGYLRMETEASGERTTVSRLPVRWEMYNGLGILHGGVLATFVDNAMGRTLFMLYPGTIRRQVTVDLNIHYLKGAKGRELTARTELIQAGKSLAVLETTVYDENGEPVCKAMGTFRIFTESSA</sequence>
<dbReference type="Pfam" id="PF03061">
    <property type="entry name" value="4HBT"/>
    <property type="match status" value="1"/>
</dbReference>
<gene>
    <name evidence="4" type="ORF">BAA01_14015</name>
</gene>
<evidence type="ECO:0000256" key="2">
    <source>
        <dbReference type="ARBA" id="ARBA00022801"/>
    </source>
</evidence>
<dbReference type="NCBIfam" id="TIGR00369">
    <property type="entry name" value="unchar_dom_1"/>
    <property type="match status" value="1"/>
</dbReference>
<dbReference type="GO" id="GO:0061522">
    <property type="term" value="F:1,4-dihydroxy-2-naphthoyl-CoA thioesterase activity"/>
    <property type="evidence" value="ECO:0007669"/>
    <property type="project" value="TreeGrafter"/>
</dbReference>
<keyword evidence="2" id="KW-0378">Hydrolase</keyword>
<comment type="caution">
    <text evidence="4">The sequence shown here is derived from an EMBL/GenBank/DDBJ whole genome shotgun (WGS) entry which is preliminary data.</text>
</comment>
<protein>
    <recommendedName>
        <fullName evidence="3">Thioesterase domain-containing protein</fullName>
    </recommendedName>
</protein>
<dbReference type="PANTHER" id="PTHR43240">
    <property type="entry name" value="1,4-DIHYDROXY-2-NAPHTHOYL-COA THIOESTERASE 1"/>
    <property type="match status" value="1"/>
</dbReference>
<evidence type="ECO:0000313" key="4">
    <source>
        <dbReference type="EMBL" id="OUM88116.1"/>
    </source>
</evidence>
<dbReference type="EMBL" id="LZRT01000066">
    <property type="protein sequence ID" value="OUM88116.1"/>
    <property type="molecule type" value="Genomic_DNA"/>
</dbReference>
<accession>A0A1Y3PPR3</accession>
<dbReference type="PANTHER" id="PTHR43240:SF5">
    <property type="entry name" value="1,4-DIHYDROXY-2-NAPHTHOYL-COA THIOESTERASE 1"/>
    <property type="match status" value="1"/>
</dbReference>
<dbReference type="Proteomes" id="UP000196475">
    <property type="component" value="Unassembled WGS sequence"/>
</dbReference>
<dbReference type="InterPro" id="IPR029069">
    <property type="entry name" value="HotDog_dom_sf"/>
</dbReference>
<dbReference type="Gene3D" id="3.10.129.10">
    <property type="entry name" value="Hotdog Thioesterase"/>
    <property type="match status" value="1"/>
</dbReference>
<dbReference type="CDD" id="cd03443">
    <property type="entry name" value="PaaI_thioesterase"/>
    <property type="match status" value="1"/>
</dbReference>
<feature type="domain" description="Thioesterase" evidence="3">
    <location>
        <begin position="81"/>
        <end position="158"/>
    </location>
</feature>